<evidence type="ECO:0000313" key="2">
    <source>
        <dbReference type="Proteomes" id="UP000019593"/>
    </source>
</evidence>
<organism evidence="1 2">
    <name type="scientific">Roseicyclus elongatus DSM 19469</name>
    <dbReference type="NCBI Taxonomy" id="1294273"/>
    <lineage>
        <taxon>Bacteria</taxon>
        <taxon>Pseudomonadati</taxon>
        <taxon>Pseudomonadota</taxon>
        <taxon>Alphaproteobacteria</taxon>
        <taxon>Rhodobacterales</taxon>
        <taxon>Roseobacteraceae</taxon>
        <taxon>Roseicyclus</taxon>
    </lineage>
</organism>
<dbReference type="eggNOG" id="ENOG5032Y9P">
    <property type="taxonomic scope" value="Bacteria"/>
</dbReference>
<name>W8S2N0_9RHOB</name>
<dbReference type="STRING" id="1294273.roselon_02081"/>
<keyword evidence="2" id="KW-1185">Reference proteome</keyword>
<sequence length="246" mass="27827">MLESDKITAGRVFSDHPFHGLIEEAYRVFDAPPPIHLGICTCGMCMGPDVAARLLRRPARNWTLADVWSWHDSVEEGLEQRVWSWLLPRFLEILAAGDTCHNGLYERSLIRFPTGQKSLWSDRQWAVLDRFAGMMLERGMQRRNGPDVFYELHMLAHGGWPIRDLIAKVMADPDLPEALAYAWGCGLDICDSLGPNWPPGAWDALHEAFITQELADRMLAYGLMDGLDPKLSDRALRAAEAIQCRL</sequence>
<reference evidence="1 2" key="1">
    <citation type="submission" date="2013-03" db="EMBL/GenBank/DDBJ databases">
        <authorList>
            <person name="Fiebig A."/>
            <person name="Goeker M."/>
            <person name="Klenk H.-P.P."/>
        </authorList>
    </citation>
    <scope>NUCLEOTIDE SEQUENCE [LARGE SCALE GENOMIC DNA]</scope>
    <source>
        <strain evidence="2">DSM 19469</strain>
    </source>
</reference>
<accession>W8S2N0</accession>
<dbReference type="AlphaFoldDB" id="W8S2N0"/>
<proteinExistence type="predicted"/>
<dbReference type="EMBL" id="CP004372">
    <property type="protein sequence ID" value="AHM04432.1"/>
    <property type="molecule type" value="Genomic_DNA"/>
</dbReference>
<evidence type="ECO:0000313" key="1">
    <source>
        <dbReference type="EMBL" id="AHM04432.1"/>
    </source>
</evidence>
<dbReference type="HOGENOM" id="CLU_1128381_0_0_5"/>
<dbReference type="Proteomes" id="UP000019593">
    <property type="component" value="Chromosome"/>
</dbReference>
<gene>
    <name evidence="1" type="ORF">roselon_02081</name>
</gene>
<dbReference type="KEGG" id="red:roselon_02081"/>
<protein>
    <submittedName>
        <fullName evidence="1">Uncharacterized protein</fullName>
    </submittedName>
</protein>